<dbReference type="EnsemblProtists" id="PYU1_T005594">
    <property type="protein sequence ID" value="PYU1_T005594"/>
    <property type="gene ID" value="PYU1_G005583"/>
</dbReference>
<reference evidence="5" key="2">
    <citation type="submission" date="2010-04" db="EMBL/GenBank/DDBJ databases">
        <authorList>
            <person name="Buell R."/>
            <person name="Hamilton J."/>
            <person name="Hostetler J."/>
        </authorList>
    </citation>
    <scope>NUCLEOTIDE SEQUENCE [LARGE SCALE GENOMIC DNA]</scope>
    <source>
        <strain evidence="5">DAOM:BR144</strain>
    </source>
</reference>
<feature type="domain" description="DUF7492" evidence="3">
    <location>
        <begin position="18"/>
        <end position="250"/>
    </location>
</feature>
<reference evidence="4" key="3">
    <citation type="submission" date="2015-02" db="UniProtKB">
        <authorList>
            <consortium name="EnsemblProtists"/>
        </authorList>
    </citation>
    <scope>IDENTIFICATION</scope>
    <source>
        <strain evidence="4">DAOM BR144</strain>
    </source>
</reference>
<dbReference type="AlphaFoldDB" id="K3WKV2"/>
<feature type="chain" id="PRO_5003872130" description="DUF7492 domain-containing protein" evidence="2">
    <location>
        <begin position="21"/>
        <end position="356"/>
    </location>
</feature>
<feature type="region of interest" description="Disordered" evidence="1">
    <location>
        <begin position="242"/>
        <end position="356"/>
    </location>
</feature>
<feature type="compositionally biased region" description="Acidic residues" evidence="1">
    <location>
        <begin position="321"/>
        <end position="337"/>
    </location>
</feature>
<reference evidence="5" key="1">
    <citation type="journal article" date="2010" name="Genome Biol.">
        <title>Genome sequence of the necrotrophic plant pathogen Pythium ultimum reveals original pathogenicity mechanisms and effector repertoire.</title>
        <authorList>
            <person name="Levesque C.A."/>
            <person name="Brouwer H."/>
            <person name="Cano L."/>
            <person name="Hamilton J.P."/>
            <person name="Holt C."/>
            <person name="Huitema E."/>
            <person name="Raffaele S."/>
            <person name="Robideau G.P."/>
            <person name="Thines M."/>
            <person name="Win J."/>
            <person name="Zerillo M.M."/>
            <person name="Beakes G.W."/>
            <person name="Boore J.L."/>
            <person name="Busam D."/>
            <person name="Dumas B."/>
            <person name="Ferriera S."/>
            <person name="Fuerstenberg S.I."/>
            <person name="Gachon C.M."/>
            <person name="Gaulin E."/>
            <person name="Govers F."/>
            <person name="Grenville-Briggs L."/>
            <person name="Horner N."/>
            <person name="Hostetler J."/>
            <person name="Jiang R.H."/>
            <person name="Johnson J."/>
            <person name="Krajaejun T."/>
            <person name="Lin H."/>
            <person name="Meijer H.J."/>
            <person name="Moore B."/>
            <person name="Morris P."/>
            <person name="Phuntmart V."/>
            <person name="Puiu D."/>
            <person name="Shetty J."/>
            <person name="Stajich J.E."/>
            <person name="Tripathy S."/>
            <person name="Wawra S."/>
            <person name="van West P."/>
            <person name="Whitty B.R."/>
            <person name="Coutinho P.M."/>
            <person name="Henrissat B."/>
            <person name="Martin F."/>
            <person name="Thomas P.D."/>
            <person name="Tyler B.M."/>
            <person name="De Vries R.P."/>
            <person name="Kamoun S."/>
            <person name="Yandell M."/>
            <person name="Tisserat N."/>
            <person name="Buell C.R."/>
        </authorList>
    </citation>
    <scope>NUCLEOTIDE SEQUENCE</scope>
    <source>
        <strain evidence="5">DAOM:BR144</strain>
    </source>
</reference>
<dbReference type="HOGENOM" id="CLU_041623_0_0_1"/>
<evidence type="ECO:0000256" key="2">
    <source>
        <dbReference type="SAM" id="SignalP"/>
    </source>
</evidence>
<evidence type="ECO:0000313" key="4">
    <source>
        <dbReference type="EnsemblProtists" id="PYU1_T005594"/>
    </source>
</evidence>
<keyword evidence="5" id="KW-1185">Reference proteome</keyword>
<name>K3WKV2_GLOUD</name>
<dbReference type="EMBL" id="GL376573">
    <property type="status" value="NOT_ANNOTATED_CDS"/>
    <property type="molecule type" value="Genomic_DNA"/>
</dbReference>
<dbReference type="InParanoid" id="K3WKV2"/>
<dbReference type="STRING" id="431595.K3WKV2"/>
<keyword evidence="2" id="KW-0732">Signal</keyword>
<organism evidence="4 5">
    <name type="scientific">Globisporangium ultimum (strain ATCC 200006 / CBS 805.95 / DAOM BR144)</name>
    <name type="common">Pythium ultimum</name>
    <dbReference type="NCBI Taxonomy" id="431595"/>
    <lineage>
        <taxon>Eukaryota</taxon>
        <taxon>Sar</taxon>
        <taxon>Stramenopiles</taxon>
        <taxon>Oomycota</taxon>
        <taxon>Peronosporomycetes</taxon>
        <taxon>Pythiales</taxon>
        <taxon>Pythiaceae</taxon>
        <taxon>Globisporangium</taxon>
    </lineage>
</organism>
<evidence type="ECO:0000259" key="3">
    <source>
        <dbReference type="Pfam" id="PF24320"/>
    </source>
</evidence>
<feature type="signal peptide" evidence="2">
    <location>
        <begin position="1"/>
        <end position="20"/>
    </location>
</feature>
<sequence length="356" mass="37432">MLSSLRAAALLSLACMQVQAHSWIDCLDTSRSKLYDQSAQYIFGGAKGNGFCDGYGAGFPGRGVQDIGTMYTHKMLKNEVDGGAQVCQTVDANTYTGWRKRLKVKAGVPIYYSYLPNGHIVKDKMARGTKSGIYWTGKTGQRLQTTLDMKTENLVDGTLSDFDDGNCGETLDSNGNPGGRAGDGKPCIGSFAVPSGTASGIYHFVWYWKFYLDDGSYVDKERARGYFGASYSTCFEVEVEGSSGGSQVVTQTPASTTAAPPAATPTVTPAPVTNAPTAAPATASPTKAPTAAPATAAPSTGINFSDYTKEELTGTSKSDADDNDDDDGDDGEAEASEEGAPTDTRAGVIDNESFCV</sequence>
<evidence type="ECO:0000313" key="5">
    <source>
        <dbReference type="Proteomes" id="UP000019132"/>
    </source>
</evidence>
<proteinExistence type="predicted"/>
<dbReference type="OMA" id="DNESFCV"/>
<dbReference type="InterPro" id="IPR055915">
    <property type="entry name" value="DUF7492"/>
</dbReference>
<dbReference type="Pfam" id="PF24320">
    <property type="entry name" value="DUF7492"/>
    <property type="match status" value="1"/>
</dbReference>
<dbReference type="eggNOG" id="ENOG502RUVU">
    <property type="taxonomic scope" value="Eukaryota"/>
</dbReference>
<evidence type="ECO:0000256" key="1">
    <source>
        <dbReference type="SAM" id="MobiDB-lite"/>
    </source>
</evidence>
<accession>K3WKV2</accession>
<dbReference type="VEuPathDB" id="FungiDB:PYU1_G005583"/>
<protein>
    <recommendedName>
        <fullName evidence="3">DUF7492 domain-containing protein</fullName>
    </recommendedName>
</protein>
<feature type="compositionally biased region" description="Low complexity" evidence="1">
    <location>
        <begin position="249"/>
        <end position="300"/>
    </location>
</feature>
<dbReference type="Proteomes" id="UP000019132">
    <property type="component" value="Unassembled WGS sequence"/>
</dbReference>